<dbReference type="EMBL" id="MN988534">
    <property type="protein sequence ID" value="QIG73808.1"/>
    <property type="molecule type" value="Genomic_DNA"/>
</dbReference>
<keyword evidence="2" id="KW-1185">Reference proteome</keyword>
<gene>
    <name evidence="1" type="ORF">EVC06_033</name>
</gene>
<organism evidence="1 2">
    <name type="scientific">Rhizobium phage RHph_N34</name>
    <dbReference type="NCBI Taxonomy" id="2509586"/>
    <lineage>
        <taxon>Viruses</taxon>
        <taxon>Duplodnaviria</taxon>
        <taxon>Heunggongvirae</taxon>
        <taxon>Uroviricota</taxon>
        <taxon>Caudoviricetes</taxon>
        <taxon>Pootjesviridae</taxon>
        <taxon>Staniewskivirinae</taxon>
        <taxon>Trinifflemingvirus</taxon>
        <taxon>Trinifflemingvirus N34</taxon>
    </lineage>
</organism>
<evidence type="ECO:0000313" key="2">
    <source>
        <dbReference type="Proteomes" id="UP000646667"/>
    </source>
</evidence>
<dbReference type="Proteomes" id="UP000646667">
    <property type="component" value="Segment"/>
</dbReference>
<protein>
    <submittedName>
        <fullName evidence="1">Uncharacterized protein</fullName>
    </submittedName>
</protein>
<reference evidence="1 2" key="1">
    <citation type="submission" date="2020-01" db="EMBL/GenBank/DDBJ databases">
        <title>Patterns of diversity and host range of bacteriophage communities associated with bean-nodulatin bacteria.</title>
        <authorList>
            <person name="Vann Cauwenberghe J."/>
            <person name="Santamaria R.I."/>
            <person name="Bustos P."/>
            <person name="Juarez S."/>
            <person name="Gonzalez V."/>
        </authorList>
    </citation>
    <scope>NUCLEOTIDE SEQUENCE [LARGE SCALE GENOMIC DNA]</scope>
    <source>
        <strain evidence="2">RHph</strain>
    </source>
</reference>
<name>A0A7S5UZV0_9CAUD</name>
<sequence length="95" mass="11141">MRCQFIGGSKLRIFLRLRDFVPILDCNFPPAMVHPDLWSFIGEKLSIRFDVEEDPSQLILDIVEDCNTQLDSSQIEMIYIGNDNSREEPWQPRLQ</sequence>
<proteinExistence type="predicted"/>
<evidence type="ECO:0000313" key="1">
    <source>
        <dbReference type="EMBL" id="QIG73808.1"/>
    </source>
</evidence>
<accession>A0A7S5UZV0</accession>